<dbReference type="GO" id="GO:0050839">
    <property type="term" value="F:cell adhesion molecule binding"/>
    <property type="evidence" value="ECO:0007669"/>
    <property type="project" value="TreeGrafter"/>
</dbReference>
<dbReference type="Gene3D" id="2.30.180.10">
    <property type="entry name" value="FAS1 domain"/>
    <property type="match status" value="2"/>
</dbReference>
<dbReference type="PANTHER" id="PTHR10900">
    <property type="entry name" value="PERIOSTIN-RELATED"/>
    <property type="match status" value="1"/>
</dbReference>
<protein>
    <submittedName>
        <fullName evidence="2">Fasciclin domain-containing protein</fullName>
    </submittedName>
</protein>
<dbReference type="InterPro" id="IPR000782">
    <property type="entry name" value="FAS1_domain"/>
</dbReference>
<dbReference type="AlphaFoldDB" id="A0A285ZUP7"/>
<keyword evidence="3" id="KW-1185">Reference proteome</keyword>
<dbReference type="PANTHER" id="PTHR10900:SF77">
    <property type="entry name" value="FI19380P1"/>
    <property type="match status" value="1"/>
</dbReference>
<dbReference type="GO" id="GO:0031012">
    <property type="term" value="C:extracellular matrix"/>
    <property type="evidence" value="ECO:0007669"/>
    <property type="project" value="TreeGrafter"/>
</dbReference>
<dbReference type="RefSeq" id="WP_171047829.1">
    <property type="nucleotide sequence ID" value="NZ_OCMT01000001.1"/>
</dbReference>
<dbReference type="Proteomes" id="UP000219281">
    <property type="component" value="Unassembled WGS sequence"/>
</dbReference>
<evidence type="ECO:0000259" key="1">
    <source>
        <dbReference type="PROSITE" id="PS50213"/>
    </source>
</evidence>
<accession>A0A285ZUP7</accession>
<gene>
    <name evidence="2" type="ORF">SAMN06297358_1175</name>
</gene>
<dbReference type="GO" id="GO:0005615">
    <property type="term" value="C:extracellular space"/>
    <property type="evidence" value="ECO:0007669"/>
    <property type="project" value="TreeGrafter"/>
</dbReference>
<name>A0A285ZUP7_9SPHI</name>
<evidence type="ECO:0000313" key="2">
    <source>
        <dbReference type="EMBL" id="SOD13348.1"/>
    </source>
</evidence>
<dbReference type="PROSITE" id="PS50213">
    <property type="entry name" value="FAS1"/>
    <property type="match status" value="2"/>
</dbReference>
<evidence type="ECO:0000313" key="3">
    <source>
        <dbReference type="Proteomes" id="UP000219281"/>
    </source>
</evidence>
<reference evidence="3" key="1">
    <citation type="submission" date="2017-09" db="EMBL/GenBank/DDBJ databases">
        <authorList>
            <person name="Varghese N."/>
            <person name="Submissions S."/>
        </authorList>
    </citation>
    <scope>NUCLEOTIDE SEQUENCE [LARGE SCALE GENOMIC DNA]</scope>
    <source>
        <strain evidence="3">CGMCC 1.12803</strain>
    </source>
</reference>
<sequence length="345" mass="38034">MALCMLLLAACKHDDLTVAAPNENVRPAGDFVKNNYEMRLFSAALQKTDYFSKLNAAGPFTVLAPTDAAFNALGIYSASDFDKMNQDSLKKVIGYHILPRRLRVDDIPSNGIDVRYTTLEGSDLYVSRASFNPNGGVENETYFSGAEVTRTDVQVANGTLHLLGSVMKPNFTKNIQQWLAERAEYSVFVQGLKKFSLWNQLAGQGSFTVFAPSNAALEEIGITSASIEAMDINKYVGERLFGTYLMHHRHFFVSDAQVFSRINSSSNFEYILNNDSYYMTFSASKAYPTFKLAYWVSIRAGKGGFDPVITSGTGDIVAKNDNLCSNGIVHHMVTALLSPAQAIKQ</sequence>
<dbReference type="InterPro" id="IPR050904">
    <property type="entry name" value="Adhesion/Biosynth-related"/>
</dbReference>
<dbReference type="GO" id="GO:0030198">
    <property type="term" value="P:extracellular matrix organization"/>
    <property type="evidence" value="ECO:0007669"/>
    <property type="project" value="TreeGrafter"/>
</dbReference>
<dbReference type="SUPFAM" id="SSF82153">
    <property type="entry name" value="FAS1 domain"/>
    <property type="match status" value="2"/>
</dbReference>
<feature type="domain" description="FAS1" evidence="1">
    <location>
        <begin position="172"/>
        <end position="336"/>
    </location>
</feature>
<dbReference type="InterPro" id="IPR036378">
    <property type="entry name" value="FAS1_dom_sf"/>
</dbReference>
<dbReference type="GO" id="GO:0007155">
    <property type="term" value="P:cell adhesion"/>
    <property type="evidence" value="ECO:0007669"/>
    <property type="project" value="TreeGrafter"/>
</dbReference>
<dbReference type="Pfam" id="PF02469">
    <property type="entry name" value="Fasciclin"/>
    <property type="match status" value="2"/>
</dbReference>
<feature type="domain" description="FAS1" evidence="1">
    <location>
        <begin position="25"/>
        <end position="167"/>
    </location>
</feature>
<proteinExistence type="predicted"/>
<dbReference type="EMBL" id="OCMT01000001">
    <property type="protein sequence ID" value="SOD13348.1"/>
    <property type="molecule type" value="Genomic_DNA"/>
</dbReference>
<dbReference type="SMART" id="SM00554">
    <property type="entry name" value="FAS1"/>
    <property type="match status" value="1"/>
</dbReference>
<organism evidence="2 3">
    <name type="scientific">Pedobacter xixiisoli</name>
    <dbReference type="NCBI Taxonomy" id="1476464"/>
    <lineage>
        <taxon>Bacteria</taxon>
        <taxon>Pseudomonadati</taxon>
        <taxon>Bacteroidota</taxon>
        <taxon>Sphingobacteriia</taxon>
        <taxon>Sphingobacteriales</taxon>
        <taxon>Sphingobacteriaceae</taxon>
        <taxon>Pedobacter</taxon>
    </lineage>
</organism>